<reference evidence="2 3" key="1">
    <citation type="journal article" date="2012" name="Genome Biol.">
        <title>Genome and low-iron response of an oceanic diatom adapted to chronic iron limitation.</title>
        <authorList>
            <person name="Lommer M."/>
            <person name="Specht M."/>
            <person name="Roy A.S."/>
            <person name="Kraemer L."/>
            <person name="Andreson R."/>
            <person name="Gutowska M.A."/>
            <person name="Wolf J."/>
            <person name="Bergner S.V."/>
            <person name="Schilhabel M.B."/>
            <person name="Klostermeier U.C."/>
            <person name="Beiko R.G."/>
            <person name="Rosenstiel P."/>
            <person name="Hippler M."/>
            <person name="Laroche J."/>
        </authorList>
    </citation>
    <scope>NUCLEOTIDE SEQUENCE [LARGE SCALE GENOMIC DNA]</scope>
    <source>
        <strain evidence="2 3">CCMP1005</strain>
    </source>
</reference>
<feature type="non-terminal residue" evidence="2">
    <location>
        <position position="139"/>
    </location>
</feature>
<proteinExistence type="predicted"/>
<dbReference type="AlphaFoldDB" id="K0RWA3"/>
<sequence>MSAVRINLLRSGNNRNRSSSGDGDGDAIISLASTTAPPRRRTEGRGEHIRPYRRRSSAPNSISTSSHTAPAGDGRHLSLPDADADAADGPDADSTATQSYRRGSNLLGGRLEQTLAMAVVNADPGVGTGSGWGQHEAAP</sequence>
<accession>K0RWA3</accession>
<evidence type="ECO:0000256" key="1">
    <source>
        <dbReference type="SAM" id="MobiDB-lite"/>
    </source>
</evidence>
<comment type="caution">
    <text evidence="2">The sequence shown here is derived from an EMBL/GenBank/DDBJ whole genome shotgun (WGS) entry which is preliminary data.</text>
</comment>
<feature type="compositionally biased region" description="Basic and acidic residues" evidence="1">
    <location>
        <begin position="40"/>
        <end position="50"/>
    </location>
</feature>
<feature type="compositionally biased region" description="Acidic residues" evidence="1">
    <location>
        <begin position="82"/>
        <end position="91"/>
    </location>
</feature>
<evidence type="ECO:0000313" key="2">
    <source>
        <dbReference type="EMBL" id="EJK58083.1"/>
    </source>
</evidence>
<feature type="compositionally biased region" description="Low complexity" evidence="1">
    <location>
        <begin position="1"/>
        <end position="32"/>
    </location>
</feature>
<dbReference type="Proteomes" id="UP000266841">
    <property type="component" value="Unassembled WGS sequence"/>
</dbReference>
<evidence type="ECO:0000313" key="3">
    <source>
        <dbReference type="Proteomes" id="UP000266841"/>
    </source>
</evidence>
<keyword evidence="3" id="KW-1185">Reference proteome</keyword>
<gene>
    <name evidence="2" type="ORF">THAOC_21817</name>
</gene>
<name>K0RWA3_THAOC</name>
<organism evidence="2 3">
    <name type="scientific">Thalassiosira oceanica</name>
    <name type="common">Marine diatom</name>
    <dbReference type="NCBI Taxonomy" id="159749"/>
    <lineage>
        <taxon>Eukaryota</taxon>
        <taxon>Sar</taxon>
        <taxon>Stramenopiles</taxon>
        <taxon>Ochrophyta</taxon>
        <taxon>Bacillariophyta</taxon>
        <taxon>Coscinodiscophyceae</taxon>
        <taxon>Thalassiosirophycidae</taxon>
        <taxon>Thalassiosirales</taxon>
        <taxon>Thalassiosiraceae</taxon>
        <taxon>Thalassiosira</taxon>
    </lineage>
</organism>
<feature type="compositionally biased region" description="Polar residues" evidence="1">
    <location>
        <begin position="57"/>
        <end position="68"/>
    </location>
</feature>
<dbReference type="EMBL" id="AGNL01026219">
    <property type="protein sequence ID" value="EJK58083.1"/>
    <property type="molecule type" value="Genomic_DNA"/>
</dbReference>
<protein>
    <submittedName>
        <fullName evidence="2">Uncharacterized protein</fullName>
    </submittedName>
</protein>
<feature type="region of interest" description="Disordered" evidence="1">
    <location>
        <begin position="1"/>
        <end position="105"/>
    </location>
</feature>